<name>A0A4U5M372_STECR</name>
<sequence length="124" mass="13264">MAFGGMKLSLFVVLLLMLVTVDQGEAVLCFLCDSFEGNCVGASCEGSACLKRVAFVDGLLRVSKMCVLSGEEVMIEQCSQVALWQGRFGTECICQSDWCNAVPSLSSGVHFLAGFIVVYAVFNG</sequence>
<evidence type="ECO:0000256" key="2">
    <source>
        <dbReference type="SAM" id="SignalP"/>
    </source>
</evidence>
<dbReference type="EMBL" id="AZBU02000010">
    <property type="protein sequence ID" value="TKR63167.1"/>
    <property type="molecule type" value="Genomic_DNA"/>
</dbReference>
<dbReference type="PANTHER" id="PTHR33562">
    <property type="entry name" value="ATILLA, ISOFORM B-RELATED-RELATED"/>
    <property type="match status" value="1"/>
</dbReference>
<keyword evidence="1 2" id="KW-0732">Signal</keyword>
<feature type="chain" id="PRO_5020449993" description="Protein quiver" evidence="2">
    <location>
        <begin position="27"/>
        <end position="124"/>
    </location>
</feature>
<dbReference type="SUPFAM" id="SSF57302">
    <property type="entry name" value="Snake toxin-like"/>
    <property type="match status" value="1"/>
</dbReference>
<evidence type="ECO:0000313" key="4">
    <source>
        <dbReference type="Proteomes" id="UP000298663"/>
    </source>
</evidence>
<dbReference type="InterPro" id="IPR050975">
    <property type="entry name" value="Sleep_regulator"/>
</dbReference>
<proteinExistence type="predicted"/>
<feature type="signal peptide" evidence="2">
    <location>
        <begin position="1"/>
        <end position="26"/>
    </location>
</feature>
<accession>A0A4U5M372</accession>
<evidence type="ECO:0008006" key="5">
    <source>
        <dbReference type="Google" id="ProtNLM"/>
    </source>
</evidence>
<evidence type="ECO:0000313" key="3">
    <source>
        <dbReference type="EMBL" id="TKR63167.1"/>
    </source>
</evidence>
<evidence type="ECO:0000256" key="1">
    <source>
        <dbReference type="ARBA" id="ARBA00022729"/>
    </source>
</evidence>
<dbReference type="PANTHER" id="PTHR33562:SF28">
    <property type="entry name" value="PROTEIN QUIVER"/>
    <property type="match status" value="1"/>
</dbReference>
<reference evidence="3 4" key="1">
    <citation type="journal article" date="2015" name="Genome Biol.">
        <title>Comparative genomics of Steinernema reveals deeply conserved gene regulatory networks.</title>
        <authorList>
            <person name="Dillman A.R."/>
            <person name="Macchietto M."/>
            <person name="Porter C.F."/>
            <person name="Rogers A."/>
            <person name="Williams B."/>
            <person name="Antoshechkin I."/>
            <person name="Lee M.M."/>
            <person name="Goodwin Z."/>
            <person name="Lu X."/>
            <person name="Lewis E.E."/>
            <person name="Goodrich-Blair H."/>
            <person name="Stock S.P."/>
            <person name="Adams B.J."/>
            <person name="Sternberg P.W."/>
            <person name="Mortazavi A."/>
        </authorList>
    </citation>
    <scope>NUCLEOTIDE SEQUENCE [LARGE SCALE GENOMIC DNA]</scope>
    <source>
        <strain evidence="3 4">ALL</strain>
    </source>
</reference>
<keyword evidence="4" id="KW-1185">Reference proteome</keyword>
<dbReference type="AlphaFoldDB" id="A0A4U5M372"/>
<gene>
    <name evidence="3" type="ORF">L596_027032</name>
</gene>
<protein>
    <recommendedName>
        <fullName evidence="5">Protein quiver</fullName>
    </recommendedName>
</protein>
<reference evidence="3 4" key="2">
    <citation type="journal article" date="2019" name="G3 (Bethesda)">
        <title>Hybrid Assembly of the Genome of the Entomopathogenic Nematode Steinernema carpocapsae Identifies the X-Chromosome.</title>
        <authorList>
            <person name="Serra L."/>
            <person name="Macchietto M."/>
            <person name="Macias-Munoz A."/>
            <person name="McGill C.J."/>
            <person name="Rodriguez I.M."/>
            <person name="Rodriguez B."/>
            <person name="Murad R."/>
            <person name="Mortazavi A."/>
        </authorList>
    </citation>
    <scope>NUCLEOTIDE SEQUENCE [LARGE SCALE GENOMIC DNA]</scope>
    <source>
        <strain evidence="3 4">ALL</strain>
    </source>
</reference>
<dbReference type="InterPro" id="IPR045860">
    <property type="entry name" value="Snake_toxin-like_sf"/>
</dbReference>
<dbReference type="OrthoDB" id="5831870at2759"/>
<comment type="caution">
    <text evidence="3">The sequence shown here is derived from an EMBL/GenBank/DDBJ whole genome shotgun (WGS) entry which is preliminary data.</text>
</comment>
<organism evidence="3 4">
    <name type="scientific">Steinernema carpocapsae</name>
    <name type="common">Entomopathogenic nematode</name>
    <dbReference type="NCBI Taxonomy" id="34508"/>
    <lineage>
        <taxon>Eukaryota</taxon>
        <taxon>Metazoa</taxon>
        <taxon>Ecdysozoa</taxon>
        <taxon>Nematoda</taxon>
        <taxon>Chromadorea</taxon>
        <taxon>Rhabditida</taxon>
        <taxon>Tylenchina</taxon>
        <taxon>Panagrolaimomorpha</taxon>
        <taxon>Strongyloidoidea</taxon>
        <taxon>Steinernematidae</taxon>
        <taxon>Steinernema</taxon>
    </lineage>
</organism>
<dbReference type="Proteomes" id="UP000298663">
    <property type="component" value="Unassembled WGS sequence"/>
</dbReference>